<dbReference type="EMBL" id="JAEVFJ010000012">
    <property type="protein sequence ID" value="KAH8101525.1"/>
    <property type="molecule type" value="Genomic_DNA"/>
</dbReference>
<organism evidence="2 3">
    <name type="scientific">Cristinia sonorae</name>
    <dbReference type="NCBI Taxonomy" id="1940300"/>
    <lineage>
        <taxon>Eukaryota</taxon>
        <taxon>Fungi</taxon>
        <taxon>Dikarya</taxon>
        <taxon>Basidiomycota</taxon>
        <taxon>Agaricomycotina</taxon>
        <taxon>Agaricomycetes</taxon>
        <taxon>Agaricomycetidae</taxon>
        <taxon>Agaricales</taxon>
        <taxon>Pleurotineae</taxon>
        <taxon>Stephanosporaceae</taxon>
        <taxon>Cristinia</taxon>
    </lineage>
</organism>
<dbReference type="InterPro" id="IPR002882">
    <property type="entry name" value="CofD"/>
</dbReference>
<evidence type="ECO:0000256" key="1">
    <source>
        <dbReference type="SAM" id="MobiDB-lite"/>
    </source>
</evidence>
<dbReference type="Pfam" id="PF01933">
    <property type="entry name" value="CofD"/>
    <property type="match status" value="1"/>
</dbReference>
<evidence type="ECO:0000313" key="2">
    <source>
        <dbReference type="EMBL" id="KAH8101525.1"/>
    </source>
</evidence>
<gene>
    <name evidence="2" type="ORF">BXZ70DRAFT_971300</name>
</gene>
<dbReference type="OrthoDB" id="10267139at2759"/>
<dbReference type="Proteomes" id="UP000813824">
    <property type="component" value="Unassembled WGS sequence"/>
</dbReference>
<dbReference type="InterPro" id="IPR038136">
    <property type="entry name" value="CofD-like_dom_sf"/>
</dbReference>
<dbReference type="SUPFAM" id="SSF142338">
    <property type="entry name" value="CofD-like"/>
    <property type="match status" value="1"/>
</dbReference>
<name>A0A8K0UPZ5_9AGAR</name>
<feature type="region of interest" description="Disordered" evidence="1">
    <location>
        <begin position="1"/>
        <end position="47"/>
    </location>
</feature>
<dbReference type="PANTHER" id="PTHR31240">
    <property type="entry name" value="MATERNAL EFFECT EMBRYO ARREST 18"/>
    <property type="match status" value="1"/>
</dbReference>
<dbReference type="Gene3D" id="3.40.50.10680">
    <property type="entry name" value="CofD-like domains"/>
    <property type="match status" value="1"/>
</dbReference>
<sequence>MPYFDLSASQHNPDSPGSSVFDLPTQPHRAGENRSRQLTPTQTHRGHDELDTSFVVVSGGTGCNSIVAAFGNACYVLPVSDDGGSSSEIIRVLGGPSIGDIRSRLVRLIPPAPPSSPLDRIRNLLAYRLPTKCTEREARDEWRDIVEGRSPLWTGIPNDRKEMIRGLLVYFESEVLKRAHKNFSFLNGSIGNYFLSAATEFFRSLPSAIFLFSSITNSQANILPVIVTNHTVTIAAELEDGTKLVGQCEISHPVRSSVADLSISVEPTRDALDGNVGRPANVLFESTGKDDYEPLESRISRLFYINAYGNEIHPSPNPDYLHNLGQKDVLIYSCGSLWTSVVPCLALRGVASAIARSRSLRAKVLLLNAQNDRETDGYKAVDYISTISRTLNASYQPQSQTYGGLGRVTTTYPVSAFVTHVVYLKNTLVEVDVGKVVAMGVKCVEVTGPSDERTGLPKFDAECVRKAIQGILSDEARLNDRP</sequence>
<dbReference type="PANTHER" id="PTHR31240:SF0">
    <property type="entry name" value="MATERNAL EFFECT EMBRYO ARREST 18"/>
    <property type="match status" value="1"/>
</dbReference>
<feature type="compositionally biased region" description="Polar residues" evidence="1">
    <location>
        <begin position="7"/>
        <end position="18"/>
    </location>
</feature>
<proteinExistence type="predicted"/>
<keyword evidence="3" id="KW-1185">Reference proteome</keyword>
<dbReference type="AlphaFoldDB" id="A0A8K0UPZ5"/>
<dbReference type="GO" id="GO:0043743">
    <property type="term" value="F:LPPG:FO 2-phospho-L-lactate transferase activity"/>
    <property type="evidence" value="ECO:0007669"/>
    <property type="project" value="InterPro"/>
</dbReference>
<accession>A0A8K0UPZ5</accession>
<comment type="caution">
    <text evidence="2">The sequence shown here is derived from an EMBL/GenBank/DDBJ whole genome shotgun (WGS) entry which is preliminary data.</text>
</comment>
<evidence type="ECO:0000313" key="3">
    <source>
        <dbReference type="Proteomes" id="UP000813824"/>
    </source>
</evidence>
<reference evidence="2" key="1">
    <citation type="journal article" date="2021" name="New Phytol.">
        <title>Evolutionary innovations through gain and loss of genes in the ectomycorrhizal Boletales.</title>
        <authorList>
            <person name="Wu G."/>
            <person name="Miyauchi S."/>
            <person name="Morin E."/>
            <person name="Kuo A."/>
            <person name="Drula E."/>
            <person name="Varga T."/>
            <person name="Kohler A."/>
            <person name="Feng B."/>
            <person name="Cao Y."/>
            <person name="Lipzen A."/>
            <person name="Daum C."/>
            <person name="Hundley H."/>
            <person name="Pangilinan J."/>
            <person name="Johnson J."/>
            <person name="Barry K."/>
            <person name="LaButti K."/>
            <person name="Ng V."/>
            <person name="Ahrendt S."/>
            <person name="Min B."/>
            <person name="Choi I.G."/>
            <person name="Park H."/>
            <person name="Plett J.M."/>
            <person name="Magnuson J."/>
            <person name="Spatafora J.W."/>
            <person name="Nagy L.G."/>
            <person name="Henrissat B."/>
            <person name="Grigoriev I.V."/>
            <person name="Yang Z.L."/>
            <person name="Xu J."/>
            <person name="Martin F.M."/>
        </authorList>
    </citation>
    <scope>NUCLEOTIDE SEQUENCE</scope>
    <source>
        <strain evidence="2">KKN 215</strain>
    </source>
</reference>
<protein>
    <submittedName>
        <fullName evidence="2">UPF0052-domain-containing protein</fullName>
    </submittedName>
</protein>